<accession>A0ABR2UQQ5</accession>
<dbReference type="EMBL" id="JARVKF010000403">
    <property type="protein sequence ID" value="KAK9416881.1"/>
    <property type="molecule type" value="Genomic_DNA"/>
</dbReference>
<protein>
    <recommendedName>
        <fullName evidence="1">F-box domain-containing protein</fullName>
    </recommendedName>
</protein>
<sequence length="325" mass="37348">MDISDLERLPLELVLWIANYLSPESKAALAMVSRSMREKCYDKYKDSFWYENLDKKERRAFLKLVERDTDQIYCPWCAKLHDAQKSIDSTIQPPYSCHFEQRFTADRLEAGPRVTASHHPNIIYAFVKNLREGRSVKLLRQMIEMTKVEKLQFSKMTKSHENVFEVNNLGIFWQQRDCYTTTGHVDMASQIAHYTEFKANLFVCQHIHPKAMLVDEVGKGSRISVDCGCHVPGHSNKELGKELSGQFHHCEECGIDFSLENGTSELGTNQLYFSTWRYIGPVDSPENLALDFSYRKWRGLTSSVARSSGLPSAMNTVSIELLNTE</sequence>
<evidence type="ECO:0000313" key="3">
    <source>
        <dbReference type="Proteomes" id="UP001408356"/>
    </source>
</evidence>
<evidence type="ECO:0000313" key="2">
    <source>
        <dbReference type="EMBL" id="KAK9416881.1"/>
    </source>
</evidence>
<keyword evidence="3" id="KW-1185">Reference proteome</keyword>
<gene>
    <name evidence="2" type="ORF">SUNI508_09353</name>
</gene>
<dbReference type="SUPFAM" id="SSF81383">
    <property type="entry name" value="F-box domain"/>
    <property type="match status" value="1"/>
</dbReference>
<dbReference type="InterPro" id="IPR036047">
    <property type="entry name" value="F-box-like_dom_sf"/>
</dbReference>
<proteinExistence type="predicted"/>
<organism evidence="2 3">
    <name type="scientific">Seiridium unicorne</name>
    <dbReference type="NCBI Taxonomy" id="138068"/>
    <lineage>
        <taxon>Eukaryota</taxon>
        <taxon>Fungi</taxon>
        <taxon>Dikarya</taxon>
        <taxon>Ascomycota</taxon>
        <taxon>Pezizomycotina</taxon>
        <taxon>Sordariomycetes</taxon>
        <taxon>Xylariomycetidae</taxon>
        <taxon>Amphisphaeriales</taxon>
        <taxon>Sporocadaceae</taxon>
        <taxon>Seiridium</taxon>
    </lineage>
</organism>
<dbReference type="Proteomes" id="UP001408356">
    <property type="component" value="Unassembled WGS sequence"/>
</dbReference>
<dbReference type="PROSITE" id="PS50181">
    <property type="entry name" value="FBOX"/>
    <property type="match status" value="1"/>
</dbReference>
<feature type="domain" description="F-box" evidence="1">
    <location>
        <begin position="3"/>
        <end position="52"/>
    </location>
</feature>
<reference evidence="2 3" key="1">
    <citation type="journal article" date="2024" name="J. Plant Pathol.">
        <title>Sequence and assembly of the genome of Seiridium unicorne, isolate CBS 538.82, causal agent of cypress canker disease.</title>
        <authorList>
            <person name="Scali E."/>
            <person name="Rocca G.D."/>
            <person name="Danti R."/>
            <person name="Garbelotto M."/>
            <person name="Barberini S."/>
            <person name="Baroncelli R."/>
            <person name="Emiliani G."/>
        </authorList>
    </citation>
    <scope>NUCLEOTIDE SEQUENCE [LARGE SCALE GENOMIC DNA]</scope>
    <source>
        <strain evidence="2 3">BM-138-508</strain>
    </source>
</reference>
<name>A0ABR2UQQ5_9PEZI</name>
<comment type="caution">
    <text evidence="2">The sequence shown here is derived from an EMBL/GenBank/DDBJ whole genome shotgun (WGS) entry which is preliminary data.</text>
</comment>
<dbReference type="InterPro" id="IPR001810">
    <property type="entry name" value="F-box_dom"/>
</dbReference>
<evidence type="ECO:0000259" key="1">
    <source>
        <dbReference type="PROSITE" id="PS50181"/>
    </source>
</evidence>